<evidence type="ECO:0000313" key="2">
    <source>
        <dbReference type="EMBL" id="OLF06230.1"/>
    </source>
</evidence>
<dbReference type="InterPro" id="IPR002645">
    <property type="entry name" value="STAS_dom"/>
</dbReference>
<reference evidence="2 3" key="1">
    <citation type="submission" date="2016-12" db="EMBL/GenBank/DDBJ databases">
        <title>The draft genome sequence of Actinophytocola xinjiangensis.</title>
        <authorList>
            <person name="Wang W."/>
            <person name="Yuan L."/>
        </authorList>
    </citation>
    <scope>NUCLEOTIDE SEQUENCE [LARGE SCALE GENOMIC DNA]</scope>
    <source>
        <strain evidence="2 3">CGMCC 4.4663</strain>
    </source>
</reference>
<dbReference type="SUPFAM" id="SSF52091">
    <property type="entry name" value="SpoIIaa-like"/>
    <property type="match status" value="1"/>
</dbReference>
<protein>
    <recommendedName>
        <fullName evidence="1">STAS domain-containing protein</fullName>
    </recommendedName>
</protein>
<dbReference type="PROSITE" id="PS50801">
    <property type="entry name" value="STAS"/>
    <property type="match status" value="1"/>
</dbReference>
<dbReference type="Pfam" id="PF01740">
    <property type="entry name" value="STAS"/>
    <property type="match status" value="1"/>
</dbReference>
<evidence type="ECO:0000313" key="3">
    <source>
        <dbReference type="Proteomes" id="UP000185696"/>
    </source>
</evidence>
<organism evidence="2 3">
    <name type="scientific">Actinophytocola xinjiangensis</name>
    <dbReference type="NCBI Taxonomy" id="485602"/>
    <lineage>
        <taxon>Bacteria</taxon>
        <taxon>Bacillati</taxon>
        <taxon>Actinomycetota</taxon>
        <taxon>Actinomycetes</taxon>
        <taxon>Pseudonocardiales</taxon>
        <taxon>Pseudonocardiaceae</taxon>
    </lineage>
</organism>
<feature type="domain" description="STAS" evidence="1">
    <location>
        <begin position="11"/>
        <end position="108"/>
    </location>
</feature>
<sequence length="113" mass="12358">MDVERRPGQPVVVHVVGPVDLLTAPALRLCLEDNLDDDRGLVLDLGRVDFLAASGLTVLTDTETRARREHLVWALVANTRPVIRPLDLLGLRQRLPTYHSVPGALRAVAGARV</sequence>
<gene>
    <name evidence="2" type="ORF">BLA60_32730</name>
</gene>
<dbReference type="PANTHER" id="PTHR33495:SF2">
    <property type="entry name" value="ANTI-SIGMA FACTOR ANTAGONIST TM_1081-RELATED"/>
    <property type="match status" value="1"/>
</dbReference>
<dbReference type="InterPro" id="IPR036513">
    <property type="entry name" value="STAS_dom_sf"/>
</dbReference>
<accession>A0A7Z1AV14</accession>
<comment type="caution">
    <text evidence="2">The sequence shown here is derived from an EMBL/GenBank/DDBJ whole genome shotgun (WGS) entry which is preliminary data.</text>
</comment>
<dbReference type="EMBL" id="MSIF01000023">
    <property type="protein sequence ID" value="OLF06230.1"/>
    <property type="molecule type" value="Genomic_DNA"/>
</dbReference>
<dbReference type="PANTHER" id="PTHR33495">
    <property type="entry name" value="ANTI-SIGMA FACTOR ANTAGONIST TM_1081-RELATED-RELATED"/>
    <property type="match status" value="1"/>
</dbReference>
<evidence type="ECO:0000259" key="1">
    <source>
        <dbReference type="PROSITE" id="PS50801"/>
    </source>
</evidence>
<proteinExistence type="predicted"/>
<dbReference type="GO" id="GO:0043856">
    <property type="term" value="F:anti-sigma factor antagonist activity"/>
    <property type="evidence" value="ECO:0007669"/>
    <property type="project" value="TreeGrafter"/>
</dbReference>
<dbReference type="AlphaFoldDB" id="A0A7Z1AV14"/>
<dbReference type="Gene3D" id="3.30.750.24">
    <property type="entry name" value="STAS domain"/>
    <property type="match status" value="1"/>
</dbReference>
<keyword evidence="3" id="KW-1185">Reference proteome</keyword>
<dbReference type="Proteomes" id="UP000185696">
    <property type="component" value="Unassembled WGS sequence"/>
</dbReference>
<dbReference type="CDD" id="cd07043">
    <property type="entry name" value="STAS_anti-anti-sigma_factors"/>
    <property type="match status" value="1"/>
</dbReference>
<name>A0A7Z1AV14_9PSEU</name>